<dbReference type="GO" id="GO:0005524">
    <property type="term" value="F:ATP binding"/>
    <property type="evidence" value="ECO:0007669"/>
    <property type="project" value="UniProtKB-KW"/>
</dbReference>
<dbReference type="Pfam" id="PF01336">
    <property type="entry name" value="tRNA_anti-codon"/>
    <property type="match status" value="1"/>
</dbReference>
<dbReference type="InterPro" id="IPR004365">
    <property type="entry name" value="NA-bd_OB_tRNA"/>
</dbReference>
<dbReference type="PRINTS" id="PR01042">
    <property type="entry name" value="TRNASYNTHASP"/>
</dbReference>
<protein>
    <recommendedName>
        <fullName evidence="6">Aminoacyl-transfer RNA synthetases class-II family profile domain-containing protein</fullName>
    </recommendedName>
</protein>
<dbReference type="PROSITE" id="PS50862">
    <property type="entry name" value="AA_TRNA_LIGASE_II"/>
    <property type="match status" value="1"/>
</dbReference>
<dbReference type="Gene3D" id="3.30.930.10">
    <property type="entry name" value="Bira Bifunctional Protein, Domain 2"/>
    <property type="match status" value="1"/>
</dbReference>
<dbReference type="GO" id="GO:0005739">
    <property type="term" value="C:mitochondrion"/>
    <property type="evidence" value="ECO:0007669"/>
    <property type="project" value="TreeGrafter"/>
</dbReference>
<organism evidence="7">
    <name type="scientific">viral metagenome</name>
    <dbReference type="NCBI Taxonomy" id="1070528"/>
    <lineage>
        <taxon>unclassified sequences</taxon>
        <taxon>metagenomes</taxon>
        <taxon>organismal metagenomes</taxon>
    </lineage>
</organism>
<evidence type="ECO:0000256" key="5">
    <source>
        <dbReference type="ARBA" id="ARBA00023146"/>
    </source>
</evidence>
<keyword evidence="4" id="KW-0648">Protein biosynthesis</keyword>
<keyword evidence="1" id="KW-0436">Ligase</keyword>
<dbReference type="GO" id="GO:0003676">
    <property type="term" value="F:nucleic acid binding"/>
    <property type="evidence" value="ECO:0007669"/>
    <property type="project" value="InterPro"/>
</dbReference>
<proteinExistence type="predicted"/>
<dbReference type="Pfam" id="PF00152">
    <property type="entry name" value="tRNA-synt_2"/>
    <property type="match status" value="1"/>
</dbReference>
<dbReference type="GO" id="GO:0004816">
    <property type="term" value="F:asparagine-tRNA ligase activity"/>
    <property type="evidence" value="ECO:0007669"/>
    <property type="project" value="TreeGrafter"/>
</dbReference>
<name>A0A6C0EKV8_9ZZZZ</name>
<dbReference type="InterPro" id="IPR012340">
    <property type="entry name" value="NA-bd_OB-fold"/>
</dbReference>
<evidence type="ECO:0000313" key="7">
    <source>
        <dbReference type="EMBL" id="QHT29301.1"/>
    </source>
</evidence>
<keyword evidence="5" id="KW-0030">Aminoacyl-tRNA synthetase</keyword>
<evidence type="ECO:0000259" key="6">
    <source>
        <dbReference type="PROSITE" id="PS50862"/>
    </source>
</evidence>
<dbReference type="CDD" id="cd04318">
    <property type="entry name" value="EcAsnRS_like_N"/>
    <property type="match status" value="1"/>
</dbReference>
<dbReference type="InterPro" id="IPR006195">
    <property type="entry name" value="aa-tRNA-synth_II"/>
</dbReference>
<keyword evidence="3" id="KW-0067">ATP-binding</keyword>
<keyword evidence="2" id="KW-0547">Nucleotide-binding</keyword>
<feature type="domain" description="Aminoacyl-transfer RNA synthetases class-II family profile" evidence="6">
    <location>
        <begin position="132"/>
        <end position="406"/>
    </location>
</feature>
<evidence type="ECO:0000256" key="3">
    <source>
        <dbReference type="ARBA" id="ARBA00022840"/>
    </source>
</evidence>
<dbReference type="InterPro" id="IPR045864">
    <property type="entry name" value="aa-tRNA-synth_II/BPL/LPL"/>
</dbReference>
<reference evidence="7" key="1">
    <citation type="journal article" date="2020" name="Nature">
        <title>Giant virus diversity and host interactions through global metagenomics.</title>
        <authorList>
            <person name="Schulz F."/>
            <person name="Roux S."/>
            <person name="Paez-Espino D."/>
            <person name="Jungbluth S."/>
            <person name="Walsh D.A."/>
            <person name="Denef V.J."/>
            <person name="McMahon K.D."/>
            <person name="Konstantinidis K.T."/>
            <person name="Eloe-Fadrosh E.A."/>
            <person name="Kyrpides N.C."/>
            <person name="Woyke T."/>
        </authorList>
    </citation>
    <scope>NUCLEOTIDE SEQUENCE</scope>
    <source>
        <strain evidence="7">GVMAG-M-3300005589-24</strain>
    </source>
</reference>
<evidence type="ECO:0000256" key="2">
    <source>
        <dbReference type="ARBA" id="ARBA00022741"/>
    </source>
</evidence>
<dbReference type="GO" id="GO:0006421">
    <property type="term" value="P:asparaginyl-tRNA aminoacylation"/>
    <property type="evidence" value="ECO:0007669"/>
    <property type="project" value="TreeGrafter"/>
</dbReference>
<sequence length="414" mass="47308">MQIHTILCKDTFPFTTSVCGWVKTCRTQGKMSFIELVDGSCDDHLQLVYKGRTSVSTGCGLKAKGEIKLSPAEGQRLEMFVTELKTYPHDSSTPIAKKDISDDVLRIMPHLRTKTSTYSEVARERHRAMMRIHKFMDDQGFFCVHTPIITTSDCEGAGEAFRVMSDDELLQQCSGKAEVEKFFKRDAFLTVSGQLHVEASCLALSRVYTFGPTFRAEHSKTNRHLAEFWMVEPEMVCQTLDELLDFTESFVRAAVGKELPVFERITYSKAVEILTATDECKTPIVWGEDLCSEHEKILTQTMPFVFVTHWPKSLKSFYMKATDETVECFDLLVKGVGELIGGSMREDDHDTLLQRMTELKMDIPTYQWYLDLRKYGSLPHGGFGIGFERLMMYLTGKQARDTIQFPRTYQHCDM</sequence>
<evidence type="ECO:0000256" key="1">
    <source>
        <dbReference type="ARBA" id="ARBA00022598"/>
    </source>
</evidence>
<dbReference type="EMBL" id="MN738876">
    <property type="protein sequence ID" value="QHT29301.1"/>
    <property type="molecule type" value="Genomic_DNA"/>
</dbReference>
<dbReference type="PANTHER" id="PTHR22594">
    <property type="entry name" value="ASPARTYL/LYSYL-TRNA SYNTHETASE"/>
    <property type="match status" value="1"/>
</dbReference>
<dbReference type="InterPro" id="IPR004364">
    <property type="entry name" value="Aa-tRNA-synt_II"/>
</dbReference>
<dbReference type="InterPro" id="IPR002312">
    <property type="entry name" value="Asp/Asn-tRNA-synth_IIb"/>
</dbReference>
<dbReference type="AlphaFoldDB" id="A0A6C0EKV8"/>
<evidence type="ECO:0000256" key="4">
    <source>
        <dbReference type="ARBA" id="ARBA00022917"/>
    </source>
</evidence>
<dbReference type="SUPFAM" id="SSF55681">
    <property type="entry name" value="Class II aaRS and biotin synthetases"/>
    <property type="match status" value="1"/>
</dbReference>
<dbReference type="PANTHER" id="PTHR22594:SF34">
    <property type="entry name" value="ASPARAGINE--TRNA LIGASE, MITOCHONDRIAL-RELATED"/>
    <property type="match status" value="1"/>
</dbReference>
<accession>A0A6C0EKV8</accession>
<dbReference type="Gene3D" id="2.40.50.140">
    <property type="entry name" value="Nucleic acid-binding proteins"/>
    <property type="match status" value="1"/>
</dbReference>
<dbReference type="SUPFAM" id="SSF50249">
    <property type="entry name" value="Nucleic acid-binding proteins"/>
    <property type="match status" value="1"/>
</dbReference>